<evidence type="ECO:0000313" key="1">
    <source>
        <dbReference type="EMBL" id="RDE09895.1"/>
    </source>
</evidence>
<keyword evidence="2" id="KW-1185">Reference proteome</keyword>
<reference evidence="2" key="1">
    <citation type="submission" date="2018-07" db="EMBL/GenBank/DDBJ databases">
        <authorList>
            <person name="Liu B.-T."/>
            <person name="Du Z."/>
        </authorList>
    </citation>
    <scope>NUCLEOTIDE SEQUENCE [LARGE SCALE GENOMIC DNA]</scope>
    <source>
        <strain evidence="2">XYN52</strain>
    </source>
</reference>
<organism evidence="1 2">
    <name type="scientific">Pelagibacterium lacus</name>
    <dbReference type="NCBI Taxonomy" id="2282655"/>
    <lineage>
        <taxon>Bacteria</taxon>
        <taxon>Pseudomonadati</taxon>
        <taxon>Pseudomonadota</taxon>
        <taxon>Alphaproteobacteria</taxon>
        <taxon>Hyphomicrobiales</taxon>
        <taxon>Devosiaceae</taxon>
        <taxon>Pelagibacterium</taxon>
    </lineage>
</organism>
<comment type="caution">
    <text evidence="1">The sequence shown here is derived from an EMBL/GenBank/DDBJ whole genome shotgun (WGS) entry which is preliminary data.</text>
</comment>
<dbReference type="Proteomes" id="UP000253759">
    <property type="component" value="Unassembled WGS sequence"/>
</dbReference>
<sequence length="66" mass="8018">MTNYTRKVKQHRAGFLTDERYRLQPSDFDSYQDYWEWRAGEPDFDAIEATEEEEIARIDADLRRQS</sequence>
<gene>
    <name evidence="1" type="ORF">DVH29_05015</name>
</gene>
<protein>
    <submittedName>
        <fullName evidence="1">Uncharacterized protein</fullName>
    </submittedName>
</protein>
<name>A0A369W7S7_9HYPH</name>
<dbReference type="EMBL" id="QQNH01000004">
    <property type="protein sequence ID" value="RDE09895.1"/>
    <property type="molecule type" value="Genomic_DNA"/>
</dbReference>
<dbReference type="RefSeq" id="WP_114645055.1">
    <property type="nucleotide sequence ID" value="NZ_QQNH01000004.1"/>
</dbReference>
<evidence type="ECO:0000313" key="2">
    <source>
        <dbReference type="Proteomes" id="UP000253759"/>
    </source>
</evidence>
<accession>A0A369W7S7</accession>
<proteinExistence type="predicted"/>
<dbReference type="AlphaFoldDB" id="A0A369W7S7"/>